<comment type="caution">
    <text evidence="2">The sequence shown here is derived from an EMBL/GenBank/DDBJ whole genome shotgun (WGS) entry which is preliminary data.</text>
</comment>
<evidence type="ECO:0000313" key="2">
    <source>
        <dbReference type="EMBL" id="KAH9325001.1"/>
    </source>
</evidence>
<dbReference type="PANTHER" id="PTHR14091">
    <property type="entry name" value="PERIODIC TRYPTOPHAN PROTEIN 1"/>
    <property type="match status" value="1"/>
</dbReference>
<dbReference type="GO" id="GO:0005634">
    <property type="term" value="C:nucleus"/>
    <property type="evidence" value="ECO:0007669"/>
    <property type="project" value="TreeGrafter"/>
</dbReference>
<accession>A0AA38GLH4</accession>
<keyword evidence="3" id="KW-1185">Reference proteome</keyword>
<dbReference type="AlphaFoldDB" id="A0AA38GLH4"/>
<evidence type="ECO:0000313" key="3">
    <source>
        <dbReference type="Proteomes" id="UP000824469"/>
    </source>
</evidence>
<dbReference type="InterPro" id="IPR044285">
    <property type="entry name" value="PWP1"/>
</dbReference>
<evidence type="ECO:0008006" key="4">
    <source>
        <dbReference type="Google" id="ProtNLM"/>
    </source>
</evidence>
<organism evidence="2 3">
    <name type="scientific">Taxus chinensis</name>
    <name type="common">Chinese yew</name>
    <name type="synonym">Taxus wallichiana var. chinensis</name>
    <dbReference type="NCBI Taxonomy" id="29808"/>
    <lineage>
        <taxon>Eukaryota</taxon>
        <taxon>Viridiplantae</taxon>
        <taxon>Streptophyta</taxon>
        <taxon>Embryophyta</taxon>
        <taxon>Tracheophyta</taxon>
        <taxon>Spermatophyta</taxon>
        <taxon>Pinopsida</taxon>
        <taxon>Pinidae</taxon>
        <taxon>Conifers II</taxon>
        <taxon>Cupressales</taxon>
        <taxon>Taxaceae</taxon>
        <taxon>Taxus</taxon>
    </lineage>
</organism>
<dbReference type="Proteomes" id="UP000824469">
    <property type="component" value="Unassembled WGS sequence"/>
</dbReference>
<feature type="non-terminal residue" evidence="2">
    <location>
        <position position="268"/>
    </location>
</feature>
<name>A0AA38GLH4_TAXCH</name>
<sequence length="268" mass="29531">MIAAVCWVPKGIAKPLPDSAEPPSQEEIQELLKLPAQSDSDESEFSEEENDSEEENEGMVVETNKNTDAVTMALAAADAIGNKSVEFPREHKVDEIADGLKELDMEHYDDDDDEGIDIFGNGSVSGFYNPSSDMGHYPPAVDDDEDEIEDMTIKPSDSIIICARNEDEVSHLEIWVYEEQSEEGGPNMYVHHDLILPAFPLSLAWLDCNPKGGHKGNFVAVGTMQPEIEIWDLDVLDAVEPTVVLGGAVKGDTCRNISKIKKKNKNKQ</sequence>
<evidence type="ECO:0000256" key="1">
    <source>
        <dbReference type="SAM" id="MobiDB-lite"/>
    </source>
</evidence>
<feature type="region of interest" description="Disordered" evidence="1">
    <location>
        <begin position="32"/>
        <end position="61"/>
    </location>
</feature>
<gene>
    <name evidence="2" type="ORF">KI387_005179</name>
</gene>
<feature type="compositionally biased region" description="Acidic residues" evidence="1">
    <location>
        <begin position="39"/>
        <end position="57"/>
    </location>
</feature>
<protein>
    <recommendedName>
        <fullName evidence="4">Periodic tryptophan protein 1</fullName>
    </recommendedName>
</protein>
<dbReference type="EMBL" id="JAHRHJ020000002">
    <property type="protein sequence ID" value="KAH9325001.1"/>
    <property type="molecule type" value="Genomic_DNA"/>
</dbReference>
<dbReference type="GO" id="GO:0006364">
    <property type="term" value="P:rRNA processing"/>
    <property type="evidence" value="ECO:0007669"/>
    <property type="project" value="InterPro"/>
</dbReference>
<reference evidence="2 3" key="1">
    <citation type="journal article" date="2021" name="Nat. Plants">
        <title>The Taxus genome provides insights into paclitaxel biosynthesis.</title>
        <authorList>
            <person name="Xiong X."/>
            <person name="Gou J."/>
            <person name="Liao Q."/>
            <person name="Li Y."/>
            <person name="Zhou Q."/>
            <person name="Bi G."/>
            <person name="Li C."/>
            <person name="Du R."/>
            <person name="Wang X."/>
            <person name="Sun T."/>
            <person name="Guo L."/>
            <person name="Liang H."/>
            <person name="Lu P."/>
            <person name="Wu Y."/>
            <person name="Zhang Z."/>
            <person name="Ro D.K."/>
            <person name="Shang Y."/>
            <person name="Huang S."/>
            <person name="Yan J."/>
        </authorList>
    </citation>
    <scope>NUCLEOTIDE SEQUENCE [LARGE SCALE GENOMIC DNA]</scope>
    <source>
        <strain evidence="2">Ta-2019</strain>
    </source>
</reference>
<dbReference type="PANTHER" id="PTHR14091:SF0">
    <property type="entry name" value="PERIODIC TRYPTOPHAN PROTEIN 1 HOMOLOG"/>
    <property type="match status" value="1"/>
</dbReference>
<dbReference type="OMA" id="PSWVATH"/>
<proteinExistence type="predicted"/>